<dbReference type="InterPro" id="IPR041516">
    <property type="entry name" value="LACTB2_WH"/>
</dbReference>
<keyword evidence="3" id="KW-0378">Hydrolase</keyword>
<dbReference type="InterPro" id="IPR047921">
    <property type="entry name" value="LACTB2-like_MBL-fold"/>
</dbReference>
<dbReference type="PANTHER" id="PTHR23131:SF0">
    <property type="entry name" value="ENDORIBONUCLEASE LACTB2"/>
    <property type="match status" value="1"/>
</dbReference>
<dbReference type="InterPro" id="IPR036866">
    <property type="entry name" value="RibonucZ/Hydroxyglut_hydro"/>
</dbReference>
<dbReference type="SMART" id="SM00849">
    <property type="entry name" value="Lactamase_B"/>
    <property type="match status" value="1"/>
</dbReference>
<dbReference type="InterPro" id="IPR050662">
    <property type="entry name" value="Sec-metab_biosynth-thioest"/>
</dbReference>
<reference evidence="8" key="1">
    <citation type="submission" date="2025-08" db="UniProtKB">
        <authorList>
            <consortium name="RefSeq"/>
        </authorList>
    </citation>
    <scope>IDENTIFICATION</scope>
    <source>
        <strain evidence="8">Airmid</strain>
    </source>
</reference>
<keyword evidence="2" id="KW-0479">Metal-binding</keyword>
<dbReference type="GO" id="GO:0003727">
    <property type="term" value="F:single-stranded RNA binding"/>
    <property type="evidence" value="ECO:0007669"/>
    <property type="project" value="TreeGrafter"/>
</dbReference>
<dbReference type="Pfam" id="PF17778">
    <property type="entry name" value="WHD_BLACT"/>
    <property type="match status" value="1"/>
</dbReference>
<evidence type="ECO:0000259" key="6">
    <source>
        <dbReference type="SMART" id="SM00849"/>
    </source>
</evidence>
<dbReference type="FunFam" id="3.60.15.10:FF:000017">
    <property type="entry name" value="Lactamase beta 2"/>
    <property type="match status" value="1"/>
</dbReference>
<evidence type="ECO:0000256" key="2">
    <source>
        <dbReference type="ARBA" id="ARBA00022723"/>
    </source>
</evidence>
<dbReference type="KEGG" id="dpte:113798989"/>
<keyword evidence="4" id="KW-0862">Zinc</keyword>
<dbReference type="InterPro" id="IPR036388">
    <property type="entry name" value="WH-like_DNA-bd_sf"/>
</dbReference>
<evidence type="ECO:0000256" key="5">
    <source>
        <dbReference type="ARBA" id="ARBA00069358"/>
    </source>
</evidence>
<dbReference type="Pfam" id="PF00753">
    <property type="entry name" value="Lactamase_B"/>
    <property type="match status" value="1"/>
</dbReference>
<evidence type="ECO:0000256" key="3">
    <source>
        <dbReference type="ARBA" id="ARBA00022801"/>
    </source>
</evidence>
<evidence type="ECO:0000313" key="8">
    <source>
        <dbReference type="RefSeq" id="XP_027205389.1"/>
    </source>
</evidence>
<dbReference type="InterPro" id="IPR001279">
    <property type="entry name" value="Metallo-B-lactamas"/>
</dbReference>
<accession>A0A6P6YKF7</accession>
<dbReference type="GO" id="GO:0031123">
    <property type="term" value="P:RNA 3'-end processing"/>
    <property type="evidence" value="ECO:0007669"/>
    <property type="project" value="UniProtKB-ARBA"/>
</dbReference>
<dbReference type="Gene3D" id="3.60.15.10">
    <property type="entry name" value="Ribonuclease Z/Hydroxyacylglutathione hydrolase-like"/>
    <property type="match status" value="1"/>
</dbReference>
<dbReference type="OMA" id="GDHVMAW"/>
<sequence length="299" mass="34057">MTETCSNIDDEMTAVIPKISRLSRRVIRVLGCNPGHFTLQGTNTYIIGTGRDRLLIDCGEPEIPEYIQVLKNVVKENNISLTKILLTHWHPDHVGGTKAVLDKVAHKECKVFKYPNPDDDDAITKGKYELNYLDDEDEIHVEGASLKVYFTPGHAKDHLVIFLKEENNLFSGDNVLGEGSAVFEDLTSYIHSLRKISSLEANKIYPSHGPVVNDPKKKVDEYIENRMRKEAQILDVLSRTSERFVSIDEIVKITYPNLKAGLIFGAQWNVLNHLEKLFKENRVEKQEADDDIVKFRLKI</sequence>
<proteinExistence type="inferred from homology"/>
<evidence type="ECO:0000256" key="4">
    <source>
        <dbReference type="ARBA" id="ARBA00022833"/>
    </source>
</evidence>
<dbReference type="GO" id="GO:0004521">
    <property type="term" value="F:RNA endonuclease activity"/>
    <property type="evidence" value="ECO:0007669"/>
    <property type="project" value="TreeGrafter"/>
</dbReference>
<dbReference type="InParanoid" id="A0A6P6YKF7"/>
<protein>
    <recommendedName>
        <fullName evidence="5">Beta-lactamase-like protein 2 homolog</fullName>
    </recommendedName>
</protein>
<dbReference type="RefSeq" id="XP_027205389.1">
    <property type="nucleotide sequence ID" value="XM_027349588.1"/>
</dbReference>
<dbReference type="GO" id="GO:0016787">
    <property type="term" value="F:hydrolase activity"/>
    <property type="evidence" value="ECO:0007669"/>
    <property type="project" value="UniProtKB-KW"/>
</dbReference>
<dbReference type="Proteomes" id="UP000515146">
    <property type="component" value="Unplaced"/>
</dbReference>
<name>A0A6P6YKF7_DERPT</name>
<dbReference type="OrthoDB" id="17458at2759"/>
<dbReference type="FunCoup" id="A0A6P6YKF7">
    <property type="interactions" value="1024"/>
</dbReference>
<evidence type="ECO:0000313" key="7">
    <source>
        <dbReference type="Proteomes" id="UP000515146"/>
    </source>
</evidence>
<dbReference type="CDD" id="cd07722">
    <property type="entry name" value="LACTB2-like_MBL-fold"/>
    <property type="match status" value="1"/>
</dbReference>
<dbReference type="AlphaFoldDB" id="A0A6P6YKF7"/>
<keyword evidence="7" id="KW-1185">Reference proteome</keyword>
<dbReference type="Gene3D" id="1.10.10.10">
    <property type="entry name" value="Winged helix-like DNA-binding domain superfamily/Winged helix DNA-binding domain"/>
    <property type="match status" value="1"/>
</dbReference>
<organism evidence="7 8">
    <name type="scientific">Dermatophagoides pteronyssinus</name>
    <name type="common">European house dust mite</name>
    <dbReference type="NCBI Taxonomy" id="6956"/>
    <lineage>
        <taxon>Eukaryota</taxon>
        <taxon>Metazoa</taxon>
        <taxon>Ecdysozoa</taxon>
        <taxon>Arthropoda</taxon>
        <taxon>Chelicerata</taxon>
        <taxon>Arachnida</taxon>
        <taxon>Acari</taxon>
        <taxon>Acariformes</taxon>
        <taxon>Sarcoptiformes</taxon>
        <taxon>Astigmata</taxon>
        <taxon>Psoroptidia</taxon>
        <taxon>Analgoidea</taxon>
        <taxon>Pyroglyphidae</taxon>
        <taxon>Dermatophagoidinae</taxon>
        <taxon>Dermatophagoides</taxon>
    </lineage>
</organism>
<feature type="domain" description="Metallo-beta-lactamase" evidence="6">
    <location>
        <begin position="41"/>
        <end position="208"/>
    </location>
</feature>
<dbReference type="PANTHER" id="PTHR23131">
    <property type="entry name" value="ENDORIBONUCLEASE LACTB2"/>
    <property type="match status" value="1"/>
</dbReference>
<dbReference type="SUPFAM" id="SSF56281">
    <property type="entry name" value="Metallo-hydrolase/oxidoreductase"/>
    <property type="match status" value="1"/>
</dbReference>
<dbReference type="GO" id="GO:0046872">
    <property type="term" value="F:metal ion binding"/>
    <property type="evidence" value="ECO:0007669"/>
    <property type="project" value="UniProtKB-KW"/>
</dbReference>
<dbReference type="GO" id="GO:0005759">
    <property type="term" value="C:mitochondrial matrix"/>
    <property type="evidence" value="ECO:0007669"/>
    <property type="project" value="TreeGrafter"/>
</dbReference>
<dbReference type="GeneID" id="113798989"/>
<comment type="similarity">
    <text evidence="1">Belongs to the metallo-beta-lactamase superfamily. Glyoxalase II family.</text>
</comment>
<gene>
    <name evidence="8" type="primary">LOC113798989</name>
</gene>
<evidence type="ECO:0000256" key="1">
    <source>
        <dbReference type="ARBA" id="ARBA00006759"/>
    </source>
</evidence>